<dbReference type="GO" id="GO:0015833">
    <property type="term" value="P:peptide transport"/>
    <property type="evidence" value="ECO:0007669"/>
    <property type="project" value="TreeGrafter"/>
</dbReference>
<evidence type="ECO:0000259" key="2">
    <source>
        <dbReference type="Pfam" id="PF00496"/>
    </source>
</evidence>
<organism evidence="3 4">
    <name type="scientific">Nocardia yunnanensis</name>
    <dbReference type="NCBI Taxonomy" id="2382165"/>
    <lineage>
        <taxon>Bacteria</taxon>
        <taxon>Bacillati</taxon>
        <taxon>Actinomycetota</taxon>
        <taxon>Actinomycetes</taxon>
        <taxon>Mycobacteriales</taxon>
        <taxon>Nocardiaceae</taxon>
        <taxon>Nocardia</taxon>
    </lineage>
</organism>
<accession>A0A386ZA95</accession>
<feature type="signal peptide" evidence="1">
    <location>
        <begin position="1"/>
        <end position="19"/>
    </location>
</feature>
<evidence type="ECO:0000256" key="1">
    <source>
        <dbReference type="SAM" id="SignalP"/>
    </source>
</evidence>
<proteinExistence type="predicted"/>
<dbReference type="PROSITE" id="PS51257">
    <property type="entry name" value="PROKAR_LIPOPROTEIN"/>
    <property type="match status" value="1"/>
</dbReference>
<reference evidence="3 4" key="1">
    <citation type="submission" date="2018-09" db="EMBL/GenBank/DDBJ databases">
        <title>Nocardia yunnanensis sp. nov., an actinomycete isolated from a soil sample.</title>
        <authorList>
            <person name="Zhang J."/>
        </authorList>
    </citation>
    <scope>NUCLEOTIDE SEQUENCE [LARGE SCALE GENOMIC DNA]</scope>
    <source>
        <strain evidence="3 4">CFHS0054</strain>
    </source>
</reference>
<dbReference type="RefSeq" id="WP_120736669.1">
    <property type="nucleotide sequence ID" value="NZ_CP032568.1"/>
</dbReference>
<gene>
    <name evidence="3" type="ORF">D7D52_13740</name>
</gene>
<protein>
    <submittedName>
        <fullName evidence="3">ABC transporter family substrate-binding protein</fullName>
    </submittedName>
</protein>
<dbReference type="KEGG" id="nyu:D7D52_13740"/>
<dbReference type="PANTHER" id="PTHR30290:SF65">
    <property type="entry name" value="MONOACYL PHOSPHATIDYLINOSITOL TETRAMANNOSIDE-BINDING PROTEIN LPQW-RELATED"/>
    <property type="match status" value="1"/>
</dbReference>
<dbReference type="AlphaFoldDB" id="A0A386ZA95"/>
<dbReference type="Pfam" id="PF00496">
    <property type="entry name" value="SBP_bac_5"/>
    <property type="match status" value="1"/>
</dbReference>
<dbReference type="Gene3D" id="3.10.105.10">
    <property type="entry name" value="Dipeptide-binding Protein, Domain 3"/>
    <property type="match status" value="1"/>
</dbReference>
<feature type="chain" id="PRO_5017270193" evidence="1">
    <location>
        <begin position="20"/>
        <end position="554"/>
    </location>
</feature>
<dbReference type="InterPro" id="IPR000914">
    <property type="entry name" value="SBP_5_dom"/>
</dbReference>
<dbReference type="Proteomes" id="UP000267164">
    <property type="component" value="Chromosome"/>
</dbReference>
<feature type="domain" description="Solute-binding protein family 5" evidence="2">
    <location>
        <begin position="110"/>
        <end position="456"/>
    </location>
</feature>
<dbReference type="EMBL" id="CP032568">
    <property type="protein sequence ID" value="AYF74752.1"/>
    <property type="molecule type" value="Genomic_DNA"/>
</dbReference>
<evidence type="ECO:0000313" key="3">
    <source>
        <dbReference type="EMBL" id="AYF74752.1"/>
    </source>
</evidence>
<keyword evidence="4" id="KW-1185">Reference proteome</keyword>
<dbReference type="OrthoDB" id="7888869at2"/>
<evidence type="ECO:0000313" key="4">
    <source>
        <dbReference type="Proteomes" id="UP000267164"/>
    </source>
</evidence>
<dbReference type="Gene3D" id="3.40.190.10">
    <property type="entry name" value="Periplasmic binding protein-like II"/>
    <property type="match status" value="1"/>
</dbReference>
<dbReference type="SUPFAM" id="SSF53850">
    <property type="entry name" value="Periplasmic binding protein-like II"/>
    <property type="match status" value="1"/>
</dbReference>
<dbReference type="Gene3D" id="3.90.76.10">
    <property type="entry name" value="Dipeptide-binding Protein, Domain 1"/>
    <property type="match status" value="1"/>
</dbReference>
<keyword evidence="1" id="KW-0732">Signal</keyword>
<dbReference type="PANTHER" id="PTHR30290">
    <property type="entry name" value="PERIPLASMIC BINDING COMPONENT OF ABC TRANSPORTER"/>
    <property type="match status" value="1"/>
</dbReference>
<dbReference type="InterPro" id="IPR039424">
    <property type="entry name" value="SBP_5"/>
</dbReference>
<dbReference type="CDD" id="cd08501">
    <property type="entry name" value="PBP2_Lpqw"/>
    <property type="match status" value="1"/>
</dbReference>
<dbReference type="GO" id="GO:1904680">
    <property type="term" value="F:peptide transmembrane transporter activity"/>
    <property type="evidence" value="ECO:0007669"/>
    <property type="project" value="TreeGrafter"/>
</dbReference>
<sequence>MRIGRGCTAAILASGLALAACSGNTPTPTGTGTLGMTADINPHPRDDIKDGGNLRLPTPEIPVNWNAQQVDGNDGDYADIERFLLPRAFNTDAAGNLTVNHDYFTDVQLTSTNPQVVTYTINPKAVWSDGRPVTWEDIASEGNSLSGKNKDFQIAISNGFDRVAKIERGADDRQAVITFDKGYADWRGQLSGNSMLYPKEVTATPDAFNRSLVNGLPVSAGPFLLQNIDRTNGLITLARNPKWWGNTPKLDTVTFRVLDSNAWTQDLQNNELDAALLRTLPDLQSVRAVSSLTVRHAAWNRWRYFAFNGAPGSLLADQQVRVAISKAIDRQRIADTLQNGIVDKPQPLNSQVFLRGQHGYQDDAPAFDSDAAAKELDAAGWVRQGDGRFKDGKKLTLRDVFVQDDAHLQVAKLIQQDLGKIGVELTIEPHPAQRFFTDVLQTGNFDVAQFLLSGDAFVFSSLPQVFGLYPNDIQLNYGRIGSPELNALIDQTLSEVDPDKAIALANQVDRKVFEEGHSLPLIQDEGNFGVRSDLANFGSPGLASYDYTSIGFLK</sequence>
<name>A0A386ZA95_9NOCA</name>